<dbReference type="PANTHER" id="PTHR44051:SF21">
    <property type="entry name" value="GLUTATHIONE S-TRANSFERASE FAMILY PROTEIN"/>
    <property type="match status" value="1"/>
</dbReference>
<dbReference type="Pfam" id="PF02798">
    <property type="entry name" value="GST_N"/>
    <property type="match status" value="1"/>
</dbReference>
<dbReference type="SFLD" id="SFLDG01150">
    <property type="entry name" value="Main.1:_Beta-like"/>
    <property type="match status" value="1"/>
</dbReference>
<feature type="domain" description="GST N-terminal" evidence="1">
    <location>
        <begin position="3"/>
        <end position="90"/>
    </location>
</feature>
<dbReference type="PROSITE" id="PS50404">
    <property type="entry name" value="GST_NTER"/>
    <property type="match status" value="1"/>
</dbReference>
<dbReference type="InterPro" id="IPR036282">
    <property type="entry name" value="Glutathione-S-Trfase_C_sf"/>
</dbReference>
<dbReference type="CDD" id="cd03046">
    <property type="entry name" value="GST_N_GTT1_like"/>
    <property type="match status" value="1"/>
</dbReference>
<dbReference type="Pfam" id="PF13410">
    <property type="entry name" value="GST_C_2"/>
    <property type="match status" value="1"/>
</dbReference>
<dbReference type="SUPFAM" id="SSF47616">
    <property type="entry name" value="GST C-terminal domain-like"/>
    <property type="match status" value="1"/>
</dbReference>
<gene>
    <name evidence="2" type="ORF">C7389_11868</name>
</gene>
<evidence type="ECO:0000313" key="3">
    <source>
        <dbReference type="Proteomes" id="UP000295129"/>
    </source>
</evidence>
<dbReference type="AlphaFoldDB" id="A0A4R6DT53"/>
<evidence type="ECO:0000259" key="1">
    <source>
        <dbReference type="PROSITE" id="PS50404"/>
    </source>
</evidence>
<evidence type="ECO:0000313" key="2">
    <source>
        <dbReference type="EMBL" id="TDN47759.1"/>
    </source>
</evidence>
<keyword evidence="2" id="KW-0808">Transferase</keyword>
<dbReference type="Gene3D" id="3.40.30.10">
    <property type="entry name" value="Glutaredoxin"/>
    <property type="match status" value="1"/>
</dbReference>
<accession>A0A4R6DT53</accession>
<name>A0A4R6DT53_9RHOO</name>
<reference evidence="2 3" key="1">
    <citation type="submission" date="2019-03" db="EMBL/GenBank/DDBJ databases">
        <title>Genomic Encyclopedia of Type Strains, Phase IV (KMG-IV): sequencing the most valuable type-strain genomes for metagenomic binning, comparative biology and taxonomic classification.</title>
        <authorList>
            <person name="Goeker M."/>
        </authorList>
    </citation>
    <scope>NUCLEOTIDE SEQUENCE [LARGE SCALE GENOMIC DNA]</scope>
    <source>
        <strain evidence="2 3">DSM 12121</strain>
    </source>
</reference>
<dbReference type="InterPro" id="IPR036249">
    <property type="entry name" value="Thioredoxin-like_sf"/>
</dbReference>
<sequence length="230" mass="24729">MAQARFVLHHAPRSRAFRALWLLEEAGAAYSLVHHDLSRGTQKAPAFLALNPVGKLPVLVDHGPTGDWSAVVCESAAICAYVADMLPAARLAPALDSPLRGAYATWLAYVPGALEPAMADLMFPRQSEPPPLALGWPRYDAALRRVEDALSQGPYLLGQDFSAADILTGSLLQWLQAWRRLPESAVFERYLAALAGREGLRRAQAVEAQLLQARSDGDGNNAGHSTATAA</sequence>
<dbReference type="Gene3D" id="1.20.1050.10">
    <property type="match status" value="1"/>
</dbReference>
<dbReference type="SFLD" id="SFLDS00019">
    <property type="entry name" value="Glutathione_Transferase_(cytos"/>
    <property type="match status" value="1"/>
</dbReference>
<dbReference type="InterPro" id="IPR004045">
    <property type="entry name" value="Glutathione_S-Trfase_N"/>
</dbReference>
<organism evidence="2 3">
    <name type="scientific">Azoarcus indigens</name>
    <dbReference type="NCBI Taxonomy" id="29545"/>
    <lineage>
        <taxon>Bacteria</taxon>
        <taxon>Pseudomonadati</taxon>
        <taxon>Pseudomonadota</taxon>
        <taxon>Betaproteobacteria</taxon>
        <taxon>Rhodocyclales</taxon>
        <taxon>Zoogloeaceae</taxon>
        <taxon>Azoarcus</taxon>
    </lineage>
</organism>
<dbReference type="Proteomes" id="UP000295129">
    <property type="component" value="Unassembled WGS sequence"/>
</dbReference>
<dbReference type="CDD" id="cd03207">
    <property type="entry name" value="GST_C_8"/>
    <property type="match status" value="1"/>
</dbReference>
<dbReference type="GO" id="GO:0016740">
    <property type="term" value="F:transferase activity"/>
    <property type="evidence" value="ECO:0007669"/>
    <property type="project" value="UniProtKB-KW"/>
</dbReference>
<dbReference type="SFLD" id="SFLDG00358">
    <property type="entry name" value="Main_(cytGST)"/>
    <property type="match status" value="1"/>
</dbReference>
<dbReference type="PANTHER" id="PTHR44051">
    <property type="entry name" value="GLUTATHIONE S-TRANSFERASE-RELATED"/>
    <property type="match status" value="1"/>
</dbReference>
<dbReference type="InterPro" id="IPR040079">
    <property type="entry name" value="Glutathione_S-Trfase"/>
</dbReference>
<protein>
    <submittedName>
        <fullName evidence="2">Glutathione S-transferase</fullName>
    </submittedName>
</protein>
<keyword evidence="3" id="KW-1185">Reference proteome</keyword>
<dbReference type="RefSeq" id="WP_133594050.1">
    <property type="nucleotide sequence ID" value="NZ_SNVV01000018.1"/>
</dbReference>
<proteinExistence type="predicted"/>
<comment type="caution">
    <text evidence="2">The sequence shown here is derived from an EMBL/GenBank/DDBJ whole genome shotgun (WGS) entry which is preliminary data.</text>
</comment>
<dbReference type="SUPFAM" id="SSF52833">
    <property type="entry name" value="Thioredoxin-like"/>
    <property type="match status" value="1"/>
</dbReference>
<dbReference type="OrthoDB" id="3828095at2"/>
<dbReference type="EMBL" id="SNVV01000018">
    <property type="protein sequence ID" value="TDN47759.1"/>
    <property type="molecule type" value="Genomic_DNA"/>
</dbReference>